<gene>
    <name evidence="2" type="ORF">HaLaN_17798</name>
</gene>
<sequence length="67" mass="7090">MGQFGSHRPPQDIAFAPARSIAQAVSVSLASSTAAMVVGEHGRVAKSRDCPVERNRSRRCISSPSLP</sequence>
<proteinExistence type="predicted"/>
<dbReference type="Proteomes" id="UP000485058">
    <property type="component" value="Unassembled WGS sequence"/>
</dbReference>
<protein>
    <submittedName>
        <fullName evidence="2">Uncharacterized protein</fullName>
    </submittedName>
</protein>
<feature type="compositionally biased region" description="Basic and acidic residues" evidence="1">
    <location>
        <begin position="45"/>
        <end position="55"/>
    </location>
</feature>
<feature type="non-terminal residue" evidence="2">
    <location>
        <position position="67"/>
    </location>
</feature>
<feature type="region of interest" description="Disordered" evidence="1">
    <location>
        <begin position="45"/>
        <end position="67"/>
    </location>
</feature>
<organism evidence="2 3">
    <name type="scientific">Haematococcus lacustris</name>
    <name type="common">Green alga</name>
    <name type="synonym">Haematococcus pluvialis</name>
    <dbReference type="NCBI Taxonomy" id="44745"/>
    <lineage>
        <taxon>Eukaryota</taxon>
        <taxon>Viridiplantae</taxon>
        <taxon>Chlorophyta</taxon>
        <taxon>core chlorophytes</taxon>
        <taxon>Chlorophyceae</taxon>
        <taxon>CS clade</taxon>
        <taxon>Chlamydomonadales</taxon>
        <taxon>Haematococcaceae</taxon>
        <taxon>Haematococcus</taxon>
    </lineage>
</organism>
<comment type="caution">
    <text evidence="2">The sequence shown here is derived from an EMBL/GenBank/DDBJ whole genome shotgun (WGS) entry which is preliminary data.</text>
</comment>
<evidence type="ECO:0000313" key="2">
    <source>
        <dbReference type="EMBL" id="GFH20645.1"/>
    </source>
</evidence>
<keyword evidence="3" id="KW-1185">Reference proteome</keyword>
<feature type="non-terminal residue" evidence="2">
    <location>
        <position position="1"/>
    </location>
</feature>
<dbReference type="EMBL" id="BLLF01001674">
    <property type="protein sequence ID" value="GFH20645.1"/>
    <property type="molecule type" value="Genomic_DNA"/>
</dbReference>
<evidence type="ECO:0000256" key="1">
    <source>
        <dbReference type="SAM" id="MobiDB-lite"/>
    </source>
</evidence>
<accession>A0A699ZFG0</accession>
<name>A0A699ZFG0_HAELA</name>
<dbReference type="AlphaFoldDB" id="A0A699ZFG0"/>
<reference evidence="2 3" key="1">
    <citation type="submission" date="2020-02" db="EMBL/GenBank/DDBJ databases">
        <title>Draft genome sequence of Haematococcus lacustris strain NIES-144.</title>
        <authorList>
            <person name="Morimoto D."/>
            <person name="Nakagawa S."/>
            <person name="Yoshida T."/>
            <person name="Sawayama S."/>
        </authorList>
    </citation>
    <scope>NUCLEOTIDE SEQUENCE [LARGE SCALE GENOMIC DNA]</scope>
    <source>
        <strain evidence="2 3">NIES-144</strain>
    </source>
</reference>
<evidence type="ECO:0000313" key="3">
    <source>
        <dbReference type="Proteomes" id="UP000485058"/>
    </source>
</evidence>